<feature type="transmembrane region" description="Helical" evidence="2">
    <location>
        <begin position="347"/>
        <end position="368"/>
    </location>
</feature>
<dbReference type="RefSeq" id="WP_013447916.1">
    <property type="nucleotide sequence ID" value="NC_014751.1"/>
</dbReference>
<keyword evidence="1" id="KW-0175">Coiled coil</keyword>
<dbReference type="EMBL" id="CP002108">
    <property type="protein sequence ID" value="ADR23817.1"/>
    <property type="molecule type" value="Genomic_DNA"/>
</dbReference>
<dbReference type="Proteomes" id="UP000008712">
    <property type="component" value="Chromosome"/>
</dbReference>
<evidence type="ECO:0000256" key="2">
    <source>
        <dbReference type="SAM" id="Phobius"/>
    </source>
</evidence>
<evidence type="ECO:0000259" key="3">
    <source>
        <dbReference type="Pfam" id="PF18860"/>
    </source>
</evidence>
<reference evidence="5 6" key="2">
    <citation type="journal article" date="2012" name="J. Bacteriol.">
        <title>Complete Genome Sequences of Mycoplasma leachii Strain PG50T and the Pathogenic Mycoplasma mycoides subsp. mycoides Small Colony Biotype Strain Gladysdale.</title>
        <authorList>
            <person name="Wise K.S."/>
            <person name="Calcutt M.J."/>
            <person name="Foecking M.F."/>
            <person name="Madupu R."/>
            <person name="Deboy R.T."/>
            <person name="Roske K."/>
            <person name="Hvinden M.L."/>
            <person name="Martin T.R."/>
            <person name="Durkin A.S."/>
            <person name="Glass J.I."/>
            <person name="Methe B.A."/>
        </authorList>
    </citation>
    <scope>NUCLEOTIDE SEQUENCE [LARGE SCALE GENOMIC DNA]</scope>
    <source>
        <strain evidence="6">DSM 21131 / NCTC 10133 / N29 / PG50</strain>
    </source>
</reference>
<name>E4PUP5_MYCLG</name>
<proteinExistence type="predicted"/>
<dbReference type="InterPro" id="IPR048428">
    <property type="entry name" value="YobI-NTPase"/>
</dbReference>
<dbReference type="HOGENOM" id="CLU_005044_0_0_14"/>
<dbReference type="AlphaFoldDB" id="E4PUP5"/>
<gene>
    <name evidence="5" type="ordered locus">MSB_A0642</name>
</gene>
<organism evidence="5 6">
    <name type="scientific">Mycoplasma leachii (strain DSM 21131 / NCTC 10133 / N29 / PG50)</name>
    <dbReference type="NCBI Taxonomy" id="880447"/>
    <lineage>
        <taxon>Bacteria</taxon>
        <taxon>Bacillati</taxon>
        <taxon>Mycoplasmatota</taxon>
        <taxon>Mollicutes</taxon>
        <taxon>Mycoplasmataceae</taxon>
        <taxon>Mycoplasma</taxon>
    </lineage>
</organism>
<sequence>MTIITKYTRKYVLDIVKNGFWEKRFGIWKFHQYSYYGKLTYKDFLYRIYDFNPSNNRTKEEIKKIPLSTKADLIFYNNLTRDSIFDDGIFKLTNFNSIYNKFNDSKNESNEVDPLLIFLCEMFHPEVRREKERWIYIFKKINNILSIDGIELFLNNEGNCDWRKCKKKFSLLKYLGIPYKFKKYIDYIFKRTPITPIFQNLTPNIKINDRIYDVALDDAFQKKEIRNIALTGSYSSGKTSTWLSYSRNRRLGKIITVSLGKYNNIKNTLNKNKKNYYNNRIERQIINQISSQIHPVKIPLSKYSFIKNKSWFWITLNTFLSCCFVFSIIGWLEKSFLVNKLLLNEGLLNWFLPISFFIPLIVWIFKFLKNNKFYISKIKFSKMEANLEEKYLPKATVFDRDIREIIYLLYSSNAKIVVFEDLDRFHNLEIFIKLKEINFILNSYISRKIFKRKPVKFIYMINDGLFSPHIRTKFFDFIVPVLPVINSSNSESKFCEFLELIGELDSLDKNVIWKISLYISDIRLIKNIVNEFFIYNYAINSENNQIDKNKLLALITLKNFMPKEFDLLQMGKGYIFNIFDKIKKYKINNIDSIKNELNEAKNKLSSLFENYSEFENNTALLKNDNILLFKDKYELMMSDNLIKTDFFIIKTIFHNDYTNVEKIKLNEFYYNNSLNINIKKIIVYNDPEIMKCYENIEFLEGQLNKKSIKIFLKSLTQEEINALFNNKNNKQINSRDIPFLKFLFMEGLIDESYLNYMSYFYHGLLGKNDRIFIKNLLEHVDNNNFRIELENPKLLLDILDEEQLKSHLSFNIHLFKESINLQNNTATMYMFNSVWPSNKQLIAKSLSQFDFDTISKFIHIFSRQENGIIKIRRFLDDSYDNLRVWEYLNSGNTIKDIIVSIKLNIVNSDFINYFSNFIFENIPDILNYNNQHYVRKIIGSLMSVKQDKKVEYINKNIDCYTLNVRNVMNIYEFIIGKSCDFNKLLTNVFKEEKMSKIKERIEQNFGKFVKRYIDLTQPNEYYENDESILISIINSSEIDDCYKKKYIELNKTDLLDLGKVHNLRKNREHIKHLFEKNKIAWSIKNFKKYIKEFNECDESFSKYFNNNINSSNYKDLLEGEFEICNILLNNPYSNDKVFSFALKLANPNIKIKNLCENLEYSRILRIKEFFKIK</sequence>
<keyword evidence="2" id="KW-0472">Membrane</keyword>
<feature type="transmembrane region" description="Helical" evidence="2">
    <location>
        <begin position="311"/>
        <end position="332"/>
    </location>
</feature>
<feature type="coiled-coil region" evidence="1">
    <location>
        <begin position="583"/>
        <end position="617"/>
    </location>
</feature>
<dbReference type="Pfam" id="PF20693">
    <property type="entry name" value="YobI-ATPase"/>
    <property type="match status" value="1"/>
</dbReference>
<feature type="domain" description="YobI-like P-loop NTPase" evidence="4">
    <location>
        <begin position="212"/>
        <end position="575"/>
    </location>
</feature>
<dbReference type="InterPro" id="IPR041427">
    <property type="entry name" value="AbiJ-NTD3"/>
</dbReference>
<evidence type="ECO:0000256" key="1">
    <source>
        <dbReference type="SAM" id="Coils"/>
    </source>
</evidence>
<reference evidence="6" key="1">
    <citation type="submission" date="2010-07" db="EMBL/GenBank/DDBJ databases">
        <title>Genome sequence of Mycoplasma leachii PG50 MU clone A8.</title>
        <authorList>
            <person name="Wise K."/>
            <person name="Calcutt M.J."/>
            <person name="Foecking M.F."/>
            <person name="Madupu R."/>
            <person name="DeBoy R.T."/>
            <person name="Roske K."/>
            <person name="Martin T.R."/>
            <person name="Hvinden M.L."/>
            <person name="Durkin A.S."/>
            <person name="Glass J."/>
            <person name="Methe B.A."/>
        </authorList>
    </citation>
    <scope>NUCLEOTIDE SEQUENCE [LARGE SCALE GENOMIC DNA]</scope>
    <source>
        <strain evidence="6">DSM 21131 / NCTC 10133 / N29 / PG50</strain>
    </source>
</reference>
<evidence type="ECO:0000259" key="4">
    <source>
        <dbReference type="Pfam" id="PF20693"/>
    </source>
</evidence>
<accession>E4PUP5</accession>
<dbReference type="Pfam" id="PF18860">
    <property type="entry name" value="AbiJ_NTD3"/>
    <property type="match status" value="1"/>
</dbReference>
<feature type="domain" description="AbiJ-NTD3" evidence="3">
    <location>
        <begin position="4"/>
        <end position="153"/>
    </location>
</feature>
<evidence type="ECO:0000313" key="5">
    <source>
        <dbReference type="EMBL" id="ADR23817.1"/>
    </source>
</evidence>
<dbReference type="eggNOG" id="COG5290">
    <property type="taxonomic scope" value="Bacteria"/>
</dbReference>
<keyword evidence="2" id="KW-0812">Transmembrane</keyword>
<keyword evidence="2" id="KW-1133">Transmembrane helix</keyword>
<dbReference type="KEGG" id="mlc:MSB_A0642"/>
<protein>
    <submittedName>
        <fullName evidence="5">Uncharacterized protein</fullName>
    </submittedName>
</protein>
<keyword evidence="6" id="KW-1185">Reference proteome</keyword>
<evidence type="ECO:0000313" key="6">
    <source>
        <dbReference type="Proteomes" id="UP000008712"/>
    </source>
</evidence>